<name>H6KZ02_SAPGL</name>
<protein>
    <submittedName>
        <fullName evidence="1">Uncharacterized protein</fullName>
    </submittedName>
</protein>
<reference evidence="1 2" key="1">
    <citation type="journal article" date="2012" name="Stand. Genomic Sci.">
        <title>Complete genome sequencing and analysis of Saprospira grandis str. Lewin, a predatory marine bacterium.</title>
        <authorList>
            <person name="Saw J.H."/>
            <person name="Yuryev A."/>
            <person name="Kanbe M."/>
            <person name="Hou S."/>
            <person name="Young A.G."/>
            <person name="Aizawa S."/>
            <person name="Alam M."/>
        </authorList>
    </citation>
    <scope>NUCLEOTIDE SEQUENCE [LARGE SCALE GENOMIC DNA]</scope>
    <source>
        <strain evidence="1 2">Lewin</strain>
    </source>
</reference>
<dbReference type="AlphaFoldDB" id="H6KZ02"/>
<sequence>MALGVAEGQIGLAMCSSGPQGQTEPALLAKGRANSELRNVAPALGGRPQKKLKNLGYV</sequence>
<dbReference type="STRING" id="984262.SGRA_0547"/>
<keyword evidence="2" id="KW-1185">Reference proteome</keyword>
<evidence type="ECO:0000313" key="2">
    <source>
        <dbReference type="Proteomes" id="UP000007519"/>
    </source>
</evidence>
<gene>
    <name evidence="1" type="ordered locus">SGRA_0547</name>
</gene>
<accession>H6KZ02</accession>
<dbReference type="KEGG" id="sgn:SGRA_0547"/>
<dbReference type="Proteomes" id="UP000007519">
    <property type="component" value="Chromosome"/>
</dbReference>
<dbReference type="EMBL" id="CP002831">
    <property type="protein sequence ID" value="AFC23286.1"/>
    <property type="molecule type" value="Genomic_DNA"/>
</dbReference>
<evidence type="ECO:0000313" key="1">
    <source>
        <dbReference type="EMBL" id="AFC23286.1"/>
    </source>
</evidence>
<dbReference type="HOGENOM" id="CLU_2976702_0_0_10"/>
<proteinExistence type="predicted"/>
<organism evidence="1 2">
    <name type="scientific">Saprospira grandis (strain Lewin)</name>
    <dbReference type="NCBI Taxonomy" id="984262"/>
    <lineage>
        <taxon>Bacteria</taxon>
        <taxon>Pseudomonadati</taxon>
        <taxon>Bacteroidota</taxon>
        <taxon>Saprospiria</taxon>
        <taxon>Saprospirales</taxon>
        <taxon>Saprospiraceae</taxon>
        <taxon>Saprospira</taxon>
    </lineage>
</organism>